<feature type="region of interest" description="Disordered" evidence="1">
    <location>
        <begin position="1"/>
        <end position="32"/>
    </location>
</feature>
<protein>
    <submittedName>
        <fullName evidence="2">(wild Malaysian banana) hypothetical protein</fullName>
    </submittedName>
</protein>
<accession>A0A8D7FS34</accession>
<gene>
    <name evidence="2" type="ORF">GSMUA_17960.1</name>
</gene>
<dbReference type="EMBL" id="HG996475">
    <property type="protein sequence ID" value="CAG1863832.1"/>
    <property type="molecule type" value="Genomic_DNA"/>
</dbReference>
<dbReference type="AlphaFoldDB" id="A0A8D7FS34"/>
<name>A0A8D7FS34_MUSAM</name>
<sequence>MKRKGFRTSAQLEQKPDHAKSSRPGPAVMSGSSRKCFSLLHKQPCDFIVATDEPV</sequence>
<evidence type="ECO:0000313" key="2">
    <source>
        <dbReference type="EMBL" id="CAG1863832.1"/>
    </source>
</evidence>
<organism evidence="2">
    <name type="scientific">Musa acuminata subsp. malaccensis</name>
    <name type="common">Wild banana</name>
    <name type="synonym">Musa malaccensis</name>
    <dbReference type="NCBI Taxonomy" id="214687"/>
    <lineage>
        <taxon>Eukaryota</taxon>
        <taxon>Viridiplantae</taxon>
        <taxon>Streptophyta</taxon>
        <taxon>Embryophyta</taxon>
        <taxon>Tracheophyta</taxon>
        <taxon>Spermatophyta</taxon>
        <taxon>Magnoliopsida</taxon>
        <taxon>Liliopsida</taxon>
        <taxon>Zingiberales</taxon>
        <taxon>Musaceae</taxon>
        <taxon>Musa</taxon>
    </lineage>
</organism>
<reference evidence="2" key="1">
    <citation type="submission" date="2021-03" db="EMBL/GenBank/DDBJ databases">
        <authorList>
            <consortium name="Genoscope - CEA"/>
            <person name="William W."/>
        </authorList>
    </citation>
    <scope>NUCLEOTIDE SEQUENCE</scope>
    <source>
        <strain evidence="2">Doubled-haploid Pahang</strain>
    </source>
</reference>
<evidence type="ECO:0000256" key="1">
    <source>
        <dbReference type="SAM" id="MobiDB-lite"/>
    </source>
</evidence>
<proteinExistence type="predicted"/>